<keyword evidence="1 2" id="KW-0690">Ribosome biogenesis</keyword>
<dbReference type="InterPro" id="IPR000238">
    <property type="entry name" value="RbfA"/>
</dbReference>
<reference evidence="3" key="1">
    <citation type="journal article" date="2012" name="Environ. Microbiol.">
        <title>Genomic content of uncultured Bacteroidetes from contrasting oceanic provinces in the North Atlantic Ocean.</title>
        <authorList>
            <person name="Gomez-Pereira P.R."/>
            <person name="Schuler M."/>
            <person name="Fuchs B.M."/>
            <person name="Bennke C."/>
            <person name="Teeling H."/>
            <person name="Waldmann J."/>
            <person name="Richter M."/>
            <person name="Barbe V."/>
            <person name="Bataille E."/>
            <person name="Glockner F.O."/>
            <person name="Amann R."/>
        </authorList>
    </citation>
    <scope>NUCLEOTIDE SEQUENCE</scope>
</reference>
<organism evidence="3">
    <name type="scientific">uncultured Flavobacteriia bacterium</name>
    <dbReference type="NCBI Taxonomy" id="212695"/>
    <lineage>
        <taxon>Bacteria</taxon>
        <taxon>Pseudomonadati</taxon>
        <taxon>Bacteroidota</taxon>
        <taxon>Flavobacteriia</taxon>
        <taxon>environmental samples</taxon>
    </lineage>
</organism>
<keyword evidence="2" id="KW-0963">Cytoplasm</keyword>
<gene>
    <name evidence="2 3" type="primary">rbfA</name>
    <name evidence="3" type="ORF">VIS_S3CKB90013</name>
</gene>
<comment type="function">
    <text evidence="2">One of several proteins that assist in the late maturation steps of the functional core of the 30S ribosomal subunit. Associates with free 30S ribosomal subunits (but not with 30S subunits that are part of 70S ribosomes or polysomes). Required for efficient processing of 16S rRNA. May interact with the 5'-terminal helix region of 16S rRNA.</text>
</comment>
<protein>
    <recommendedName>
        <fullName evidence="2">Ribosome-binding factor A</fullName>
    </recommendedName>
</protein>
<dbReference type="Pfam" id="PF02033">
    <property type="entry name" value="RBFA"/>
    <property type="match status" value="1"/>
</dbReference>
<dbReference type="GO" id="GO:0030490">
    <property type="term" value="P:maturation of SSU-rRNA"/>
    <property type="evidence" value="ECO:0007669"/>
    <property type="project" value="UniProtKB-UniRule"/>
</dbReference>
<dbReference type="InterPro" id="IPR015946">
    <property type="entry name" value="KH_dom-like_a/b"/>
</dbReference>
<sequence>MSSIRQEKVATLIKQELSIIFQREASMHFEGLFITVTLVRMSPDLGVAKVYLSFMTVKDTEAALKVVKKERNWTRHHLAGVIGKQVRRIPELQFYIDDSLDYYDAVEKALKE</sequence>
<dbReference type="InterPro" id="IPR023799">
    <property type="entry name" value="RbfA_dom_sf"/>
</dbReference>
<reference evidence="3" key="2">
    <citation type="submission" date="2012-02" db="EMBL/GenBank/DDBJ databases">
        <authorList>
            <person name="Genoscope - CEA"/>
        </authorList>
    </citation>
    <scope>NUCLEOTIDE SEQUENCE</scope>
</reference>
<proteinExistence type="inferred from homology"/>
<name>H6RGG7_9BACT</name>
<dbReference type="GO" id="GO:0005829">
    <property type="term" value="C:cytosol"/>
    <property type="evidence" value="ECO:0007669"/>
    <property type="project" value="TreeGrafter"/>
</dbReference>
<comment type="subcellular location">
    <subcellularLocation>
        <location evidence="2">Cytoplasm</location>
    </subcellularLocation>
</comment>
<dbReference type="NCBIfam" id="TIGR00082">
    <property type="entry name" value="rbfA"/>
    <property type="match status" value="1"/>
</dbReference>
<comment type="subunit">
    <text evidence="2">Monomer. Binds 30S ribosomal subunits, but not 50S ribosomal subunits or 70S ribosomes.</text>
</comment>
<evidence type="ECO:0000256" key="2">
    <source>
        <dbReference type="HAMAP-Rule" id="MF_00003"/>
    </source>
</evidence>
<dbReference type="HAMAP" id="MF_00003">
    <property type="entry name" value="RbfA"/>
    <property type="match status" value="1"/>
</dbReference>
<dbReference type="EMBL" id="FO117599">
    <property type="protein sequence ID" value="CCG00128.1"/>
    <property type="molecule type" value="Genomic_DNA"/>
</dbReference>
<evidence type="ECO:0000256" key="1">
    <source>
        <dbReference type="ARBA" id="ARBA00022517"/>
    </source>
</evidence>
<dbReference type="AlphaFoldDB" id="H6RGG7"/>
<dbReference type="GO" id="GO:0043024">
    <property type="term" value="F:ribosomal small subunit binding"/>
    <property type="evidence" value="ECO:0007669"/>
    <property type="project" value="TreeGrafter"/>
</dbReference>
<dbReference type="PANTHER" id="PTHR33515:SF1">
    <property type="entry name" value="RIBOSOME-BINDING FACTOR A, CHLOROPLASTIC-RELATED"/>
    <property type="match status" value="1"/>
</dbReference>
<comment type="similarity">
    <text evidence="2">Belongs to the RbfA family.</text>
</comment>
<evidence type="ECO:0000313" key="3">
    <source>
        <dbReference type="EMBL" id="CCG00128.1"/>
    </source>
</evidence>
<dbReference type="SUPFAM" id="SSF89919">
    <property type="entry name" value="Ribosome-binding factor A, RbfA"/>
    <property type="match status" value="1"/>
</dbReference>
<accession>H6RGG7</accession>
<dbReference type="Gene3D" id="3.30.300.20">
    <property type="match status" value="1"/>
</dbReference>
<dbReference type="PANTHER" id="PTHR33515">
    <property type="entry name" value="RIBOSOME-BINDING FACTOR A, CHLOROPLASTIC-RELATED"/>
    <property type="match status" value="1"/>
</dbReference>